<comment type="caution">
    <text evidence="2">The sequence shown here is derived from an EMBL/GenBank/DDBJ whole genome shotgun (WGS) entry which is preliminary data.</text>
</comment>
<reference evidence="2" key="1">
    <citation type="submission" date="2023-10" db="EMBL/GenBank/DDBJ databases">
        <title>Genome assembly of Pristionchus species.</title>
        <authorList>
            <person name="Yoshida K."/>
            <person name="Sommer R.J."/>
        </authorList>
    </citation>
    <scope>NUCLEOTIDE SEQUENCE</scope>
    <source>
        <strain evidence="2">RS5133</strain>
    </source>
</reference>
<organism evidence="2 3">
    <name type="scientific">Pristionchus fissidentatus</name>
    <dbReference type="NCBI Taxonomy" id="1538716"/>
    <lineage>
        <taxon>Eukaryota</taxon>
        <taxon>Metazoa</taxon>
        <taxon>Ecdysozoa</taxon>
        <taxon>Nematoda</taxon>
        <taxon>Chromadorea</taxon>
        <taxon>Rhabditida</taxon>
        <taxon>Rhabditina</taxon>
        <taxon>Diplogasteromorpha</taxon>
        <taxon>Diplogasteroidea</taxon>
        <taxon>Neodiplogasteridae</taxon>
        <taxon>Pristionchus</taxon>
    </lineage>
</organism>
<evidence type="ECO:0000313" key="3">
    <source>
        <dbReference type="Proteomes" id="UP001432322"/>
    </source>
</evidence>
<name>A0AAV5WW69_9BILA</name>
<feature type="non-terminal residue" evidence="2">
    <location>
        <position position="1"/>
    </location>
</feature>
<dbReference type="AlphaFoldDB" id="A0AAV5WW69"/>
<evidence type="ECO:0000313" key="2">
    <source>
        <dbReference type="EMBL" id="GMT34498.1"/>
    </source>
</evidence>
<dbReference type="Proteomes" id="UP001432322">
    <property type="component" value="Unassembled WGS sequence"/>
</dbReference>
<sequence length="105" mass="12102">NQSAMRKEISAATSKGDRNDSKLFALTERTQHFDNRMSDLKSSQKSMGDSFKRFEEASDLRITHLESIEKNLGMIRTEMKEDRKDSSSIRSELDTVKRDLSDVKE</sequence>
<gene>
    <name evidence="2" type="ORF">PFISCL1PPCAC_25795</name>
</gene>
<feature type="region of interest" description="Disordered" evidence="1">
    <location>
        <begin position="78"/>
        <end position="105"/>
    </location>
</feature>
<keyword evidence="3" id="KW-1185">Reference proteome</keyword>
<dbReference type="SUPFAM" id="SSF57997">
    <property type="entry name" value="Tropomyosin"/>
    <property type="match status" value="1"/>
</dbReference>
<feature type="region of interest" description="Disordered" evidence="1">
    <location>
        <begin position="1"/>
        <end position="21"/>
    </location>
</feature>
<protein>
    <submittedName>
        <fullName evidence="2">Uncharacterized protein</fullName>
    </submittedName>
</protein>
<proteinExistence type="predicted"/>
<feature type="non-terminal residue" evidence="2">
    <location>
        <position position="105"/>
    </location>
</feature>
<evidence type="ECO:0000256" key="1">
    <source>
        <dbReference type="SAM" id="MobiDB-lite"/>
    </source>
</evidence>
<accession>A0AAV5WW69</accession>
<dbReference type="EMBL" id="BTSY01000006">
    <property type="protein sequence ID" value="GMT34498.1"/>
    <property type="molecule type" value="Genomic_DNA"/>
</dbReference>